<name>M0DVF5_9EURY</name>
<feature type="transmembrane region" description="Helical" evidence="1">
    <location>
        <begin position="12"/>
        <end position="32"/>
    </location>
</feature>
<keyword evidence="1" id="KW-0472">Membrane</keyword>
<dbReference type="GO" id="GO:0016780">
    <property type="term" value="F:phosphotransferase activity, for other substituted phosphate groups"/>
    <property type="evidence" value="ECO:0007669"/>
    <property type="project" value="TreeGrafter"/>
</dbReference>
<sequence length="476" mass="52502">MTMRSGQLYRSLGFVGTVAMTVLTVVAGNAPWVQTRVARLLRLGDPSSASSVSALTPTLAVTTLVIAVALQPLYKPRSRRVLDTITGTLRPLAIAVLVLATLGYFGFPYRLAQPTLLFATIGLGAALPVWFLALQRRYLDGNGRALVIGHEPERIETAIQRTSESVVGYASSTHTTAANGKRVGTDGGYKAIGPDVGDYDCLGGLSRLDEILEGSNVGTVIPMLAEADRGEFFGVLAACHRHGVDVVVPDEHDESVLLSDRHAGVGTEAGLCEIDLEPWGLQQRLGKRLFDVWFAGTMLLATAPLGALIAVAIKLDSRGPVFYRQDRTAMFGDTFPVYKFRSMFPESETATPGEDERRITRVGRLLRRTHLDEIPQLWSILQGRMSVVGPRAVWTEEEELLLEESQAWQKRWFVKPGLTGLAQINDASSETPREKLQCDLQYIRRQSLRFDAKIIVRQLWQVFGDLVSLFTDRLRR</sequence>
<feature type="transmembrane region" description="Helical" evidence="1">
    <location>
        <begin position="52"/>
        <end position="70"/>
    </location>
</feature>
<comment type="caution">
    <text evidence="3">The sequence shown here is derived from an EMBL/GenBank/DDBJ whole genome shotgun (WGS) entry which is preliminary data.</text>
</comment>
<accession>M0DVF5</accession>
<dbReference type="STRING" id="1227484.C471_10861"/>
<dbReference type="PATRIC" id="fig|1227484.4.peg.2134"/>
<keyword evidence="1" id="KW-0812">Transmembrane</keyword>
<feature type="transmembrane region" description="Helical" evidence="1">
    <location>
        <begin position="115"/>
        <end position="134"/>
    </location>
</feature>
<reference evidence="3 4" key="1">
    <citation type="journal article" date="2014" name="PLoS Genet.">
        <title>Phylogenetically driven sequencing of extremely halophilic archaea reveals strategies for static and dynamic osmo-response.</title>
        <authorList>
            <person name="Becker E.A."/>
            <person name="Seitzer P.M."/>
            <person name="Tritt A."/>
            <person name="Larsen D."/>
            <person name="Krusor M."/>
            <person name="Yao A.I."/>
            <person name="Wu D."/>
            <person name="Madern D."/>
            <person name="Eisen J.A."/>
            <person name="Darling A.E."/>
            <person name="Facciotti M.T."/>
        </authorList>
    </citation>
    <scope>NUCLEOTIDE SEQUENCE [LARGE SCALE GENOMIC DNA]</scope>
    <source>
        <strain evidence="3 4">DSM 1137</strain>
    </source>
</reference>
<evidence type="ECO:0000259" key="2">
    <source>
        <dbReference type="Pfam" id="PF02397"/>
    </source>
</evidence>
<keyword evidence="4" id="KW-1185">Reference proteome</keyword>
<feature type="transmembrane region" description="Helical" evidence="1">
    <location>
        <begin position="292"/>
        <end position="313"/>
    </location>
</feature>
<dbReference type="PANTHER" id="PTHR30576">
    <property type="entry name" value="COLANIC BIOSYNTHESIS UDP-GLUCOSE LIPID CARRIER TRANSFERASE"/>
    <property type="match status" value="1"/>
</dbReference>
<proteinExistence type="predicted"/>
<organism evidence="3 4">
    <name type="scientific">Halorubrum saccharovorum DSM 1137</name>
    <dbReference type="NCBI Taxonomy" id="1227484"/>
    <lineage>
        <taxon>Archaea</taxon>
        <taxon>Methanobacteriati</taxon>
        <taxon>Methanobacteriota</taxon>
        <taxon>Stenosarchaea group</taxon>
        <taxon>Halobacteria</taxon>
        <taxon>Halobacteriales</taxon>
        <taxon>Haloferacaceae</taxon>
        <taxon>Halorubrum</taxon>
    </lineage>
</organism>
<dbReference type="Proteomes" id="UP000011514">
    <property type="component" value="Unassembled WGS sequence"/>
</dbReference>
<dbReference type="AlphaFoldDB" id="M0DVF5"/>
<dbReference type="Pfam" id="PF02397">
    <property type="entry name" value="Bac_transf"/>
    <property type="match status" value="1"/>
</dbReference>
<evidence type="ECO:0000313" key="4">
    <source>
        <dbReference type="Proteomes" id="UP000011514"/>
    </source>
</evidence>
<feature type="transmembrane region" description="Helical" evidence="1">
    <location>
        <begin position="91"/>
        <end position="109"/>
    </location>
</feature>
<dbReference type="eggNOG" id="arCOG06282">
    <property type="taxonomic scope" value="Archaea"/>
</dbReference>
<keyword evidence="1" id="KW-1133">Transmembrane helix</keyword>
<feature type="domain" description="Bacterial sugar transferase" evidence="2">
    <location>
        <begin position="287"/>
        <end position="463"/>
    </location>
</feature>
<evidence type="ECO:0000256" key="1">
    <source>
        <dbReference type="SAM" id="Phobius"/>
    </source>
</evidence>
<dbReference type="PANTHER" id="PTHR30576:SF0">
    <property type="entry name" value="UNDECAPRENYL-PHOSPHATE N-ACETYLGALACTOSAMINYL 1-PHOSPHATE TRANSFERASE-RELATED"/>
    <property type="match status" value="1"/>
</dbReference>
<dbReference type="OrthoDB" id="340745at2157"/>
<gene>
    <name evidence="3" type="ORF">C471_10861</name>
</gene>
<dbReference type="InterPro" id="IPR003362">
    <property type="entry name" value="Bact_transf"/>
</dbReference>
<keyword evidence="3" id="KW-0808">Transferase</keyword>
<evidence type="ECO:0000313" key="3">
    <source>
        <dbReference type="EMBL" id="ELZ38079.1"/>
    </source>
</evidence>
<protein>
    <submittedName>
        <fullName evidence="3">Exopolysaccharide biosynthesis polyprenyl glycosylphosphotransferase</fullName>
    </submittedName>
</protein>
<dbReference type="EMBL" id="AOJE01000058">
    <property type="protein sequence ID" value="ELZ38079.1"/>
    <property type="molecule type" value="Genomic_DNA"/>
</dbReference>
<dbReference type="RefSeq" id="WP_004048897.1">
    <property type="nucleotide sequence ID" value="NZ_AOJE01000058.1"/>
</dbReference>